<protein>
    <submittedName>
        <fullName evidence="3">Uncharacterized protein</fullName>
    </submittedName>
</protein>
<dbReference type="Proteomes" id="UP000728185">
    <property type="component" value="Unassembled WGS sequence"/>
</dbReference>
<evidence type="ECO:0000313" key="3">
    <source>
        <dbReference type="EMBL" id="KAA0185589.1"/>
    </source>
</evidence>
<name>A0A8E0RKC3_9TREM</name>
<accession>A0A8E0RKC3</accession>
<sequence length="88" mass="9831">MEYRMMILWIALLVILVPEYQMNPIQDVPILADSTEPNSVTDDTWVYLSGEELQRLLANMSDVPPELTGTSDATVQLPAAEKHGQTKS</sequence>
<gene>
    <name evidence="3" type="ORF">FBUS_02056</name>
</gene>
<reference evidence="3" key="1">
    <citation type="submission" date="2019-05" db="EMBL/GenBank/DDBJ databases">
        <title>Annotation for the trematode Fasciolopsis buski.</title>
        <authorList>
            <person name="Choi Y.-J."/>
        </authorList>
    </citation>
    <scope>NUCLEOTIDE SEQUENCE</scope>
    <source>
        <strain evidence="3">HT</strain>
        <tissue evidence="3">Whole worm</tissue>
    </source>
</reference>
<comment type="caution">
    <text evidence="3">The sequence shown here is derived from an EMBL/GenBank/DDBJ whole genome shotgun (WGS) entry which is preliminary data.</text>
</comment>
<feature type="signal peptide" evidence="2">
    <location>
        <begin position="1"/>
        <end position="22"/>
    </location>
</feature>
<keyword evidence="2" id="KW-0732">Signal</keyword>
<feature type="region of interest" description="Disordered" evidence="1">
    <location>
        <begin position="64"/>
        <end position="88"/>
    </location>
</feature>
<evidence type="ECO:0000256" key="1">
    <source>
        <dbReference type="SAM" id="MobiDB-lite"/>
    </source>
</evidence>
<evidence type="ECO:0000256" key="2">
    <source>
        <dbReference type="SAM" id="SignalP"/>
    </source>
</evidence>
<dbReference type="AlphaFoldDB" id="A0A8E0RKC3"/>
<organism evidence="3 4">
    <name type="scientific">Fasciolopsis buskii</name>
    <dbReference type="NCBI Taxonomy" id="27845"/>
    <lineage>
        <taxon>Eukaryota</taxon>
        <taxon>Metazoa</taxon>
        <taxon>Spiralia</taxon>
        <taxon>Lophotrochozoa</taxon>
        <taxon>Platyhelminthes</taxon>
        <taxon>Trematoda</taxon>
        <taxon>Digenea</taxon>
        <taxon>Plagiorchiida</taxon>
        <taxon>Echinostomata</taxon>
        <taxon>Echinostomatoidea</taxon>
        <taxon>Fasciolidae</taxon>
        <taxon>Fasciolopsis</taxon>
    </lineage>
</organism>
<dbReference type="EMBL" id="LUCM01010366">
    <property type="protein sequence ID" value="KAA0185589.1"/>
    <property type="molecule type" value="Genomic_DNA"/>
</dbReference>
<evidence type="ECO:0000313" key="4">
    <source>
        <dbReference type="Proteomes" id="UP000728185"/>
    </source>
</evidence>
<feature type="chain" id="PRO_5034377738" evidence="2">
    <location>
        <begin position="23"/>
        <end position="88"/>
    </location>
</feature>
<keyword evidence="4" id="KW-1185">Reference proteome</keyword>
<proteinExistence type="predicted"/>